<evidence type="ECO:0000256" key="1">
    <source>
        <dbReference type="SAM" id="SignalP"/>
    </source>
</evidence>
<organism evidence="2">
    <name type="scientific">Anopheles braziliensis</name>
    <dbReference type="NCBI Taxonomy" id="58242"/>
    <lineage>
        <taxon>Eukaryota</taxon>
        <taxon>Metazoa</taxon>
        <taxon>Ecdysozoa</taxon>
        <taxon>Arthropoda</taxon>
        <taxon>Hexapoda</taxon>
        <taxon>Insecta</taxon>
        <taxon>Pterygota</taxon>
        <taxon>Neoptera</taxon>
        <taxon>Endopterygota</taxon>
        <taxon>Diptera</taxon>
        <taxon>Nematocera</taxon>
        <taxon>Culicoidea</taxon>
        <taxon>Culicidae</taxon>
        <taxon>Anophelinae</taxon>
        <taxon>Anopheles</taxon>
    </lineage>
</organism>
<reference evidence="2" key="1">
    <citation type="submission" date="2018-01" db="EMBL/GenBank/DDBJ databases">
        <title>An insight into the sialome of Amazonian anophelines.</title>
        <authorList>
            <person name="Ribeiro J.M."/>
            <person name="Scarpassa V."/>
            <person name="Calvo E."/>
        </authorList>
    </citation>
    <scope>NUCLEOTIDE SEQUENCE</scope>
    <source>
        <tissue evidence="2">Salivary glands</tissue>
    </source>
</reference>
<protein>
    <submittedName>
        <fullName evidence="2">Putative secreted peptide</fullName>
    </submittedName>
</protein>
<feature type="chain" id="PRO_5014779145" evidence="1">
    <location>
        <begin position="17"/>
        <end position="77"/>
    </location>
</feature>
<dbReference type="EMBL" id="GGFM01012045">
    <property type="protein sequence ID" value="MBW32796.1"/>
    <property type="molecule type" value="Transcribed_RNA"/>
</dbReference>
<name>A0A2M3ZW65_9DIPT</name>
<proteinExistence type="predicted"/>
<accession>A0A2M3ZW65</accession>
<feature type="signal peptide" evidence="1">
    <location>
        <begin position="1"/>
        <end position="16"/>
    </location>
</feature>
<keyword evidence="1" id="KW-0732">Signal</keyword>
<sequence>MLLLLLLLLDRGFVGAFSAGQAHGKSGCFLAAELLTSFFPHPRCSNGGDGILMWRTSGALLLRCVKREMNHHFEVAR</sequence>
<dbReference type="AlphaFoldDB" id="A0A2M3ZW65"/>
<evidence type="ECO:0000313" key="2">
    <source>
        <dbReference type="EMBL" id="MBW32796.1"/>
    </source>
</evidence>